<gene>
    <name evidence="7" type="ORF">C9F10_11550</name>
</gene>
<comment type="caution">
    <text evidence="7">The sequence shown here is derived from an EMBL/GenBank/DDBJ whole genome shotgun (WGS) entry which is preliminary data.</text>
</comment>
<feature type="non-terminal residue" evidence="7">
    <location>
        <position position="135"/>
    </location>
</feature>
<dbReference type="GO" id="GO:0016887">
    <property type="term" value="F:ATP hydrolysis activity"/>
    <property type="evidence" value="ECO:0007669"/>
    <property type="project" value="InterPro"/>
</dbReference>
<comment type="similarity">
    <text evidence="1">Belongs to the ABC transporter superfamily.</text>
</comment>
<keyword evidence="4 7" id="KW-0067">ATP-binding</keyword>
<dbReference type="Pfam" id="PF00005">
    <property type="entry name" value="ABC_tran"/>
    <property type="match status" value="1"/>
</dbReference>
<reference evidence="7 8" key="1">
    <citation type="submission" date="2018-03" db="EMBL/GenBank/DDBJ databases">
        <title>Non-Typhoidal Salmonella genome sequencing and assembly.</title>
        <authorList>
            <person name="Matchawe C."/>
        </authorList>
    </citation>
    <scope>NUCLEOTIDE SEQUENCE [LARGE SCALE GENOMIC DNA]</scope>
    <source>
        <strain evidence="7 8">8EV</strain>
    </source>
</reference>
<proteinExistence type="inferred from homology"/>
<sequence length="135" mass="15039">GEPPSGPRPPGPAPRRRLRADGRIVGDGQSLDTLNRRQLLPVRHRIQVVFQDPNSSLNPRFNGLQIIEEGLRVHQPTLSGAQREQQVKAVMMEVGLDPETRHRYPAEFSGGQRQRSAVARARLFTRAGRSLEAPP</sequence>
<feature type="compositionally biased region" description="Pro residues" evidence="5">
    <location>
        <begin position="1"/>
        <end position="13"/>
    </location>
</feature>
<dbReference type="EMBL" id="PYKK01000825">
    <property type="protein sequence ID" value="TGD40462.1"/>
    <property type="molecule type" value="Genomic_DNA"/>
</dbReference>
<evidence type="ECO:0000313" key="7">
    <source>
        <dbReference type="EMBL" id="TGD40462.1"/>
    </source>
</evidence>
<dbReference type="InterPro" id="IPR050319">
    <property type="entry name" value="ABC_transp_ATP-bind"/>
</dbReference>
<dbReference type="Gene3D" id="3.40.50.300">
    <property type="entry name" value="P-loop containing nucleotide triphosphate hydrolases"/>
    <property type="match status" value="1"/>
</dbReference>
<dbReference type="InterPro" id="IPR003439">
    <property type="entry name" value="ABC_transporter-like_ATP-bd"/>
</dbReference>
<feature type="non-terminal residue" evidence="7">
    <location>
        <position position="1"/>
    </location>
</feature>
<dbReference type="PANTHER" id="PTHR43776">
    <property type="entry name" value="TRANSPORT ATP-BINDING PROTEIN"/>
    <property type="match status" value="1"/>
</dbReference>
<evidence type="ECO:0000256" key="5">
    <source>
        <dbReference type="SAM" id="MobiDB-lite"/>
    </source>
</evidence>
<evidence type="ECO:0000313" key="8">
    <source>
        <dbReference type="Proteomes" id="UP000297989"/>
    </source>
</evidence>
<dbReference type="SUPFAM" id="SSF52540">
    <property type="entry name" value="P-loop containing nucleoside triphosphate hydrolases"/>
    <property type="match status" value="1"/>
</dbReference>
<dbReference type="Proteomes" id="UP000297989">
    <property type="component" value="Unassembled WGS sequence"/>
</dbReference>
<evidence type="ECO:0000256" key="3">
    <source>
        <dbReference type="ARBA" id="ARBA00022741"/>
    </source>
</evidence>
<organism evidence="7 8">
    <name type="scientific">Salmonella enterica subsp. enterica serovar Poona</name>
    <dbReference type="NCBI Taxonomy" id="436295"/>
    <lineage>
        <taxon>Bacteria</taxon>
        <taxon>Pseudomonadati</taxon>
        <taxon>Pseudomonadota</taxon>
        <taxon>Gammaproteobacteria</taxon>
        <taxon>Enterobacterales</taxon>
        <taxon>Enterobacteriaceae</taxon>
        <taxon>Salmonella</taxon>
    </lineage>
</organism>
<evidence type="ECO:0000259" key="6">
    <source>
        <dbReference type="Pfam" id="PF00005"/>
    </source>
</evidence>
<keyword evidence="2" id="KW-0813">Transport</keyword>
<evidence type="ECO:0000256" key="4">
    <source>
        <dbReference type="ARBA" id="ARBA00022840"/>
    </source>
</evidence>
<dbReference type="InterPro" id="IPR027417">
    <property type="entry name" value="P-loop_NTPase"/>
</dbReference>
<evidence type="ECO:0000256" key="1">
    <source>
        <dbReference type="ARBA" id="ARBA00005417"/>
    </source>
</evidence>
<dbReference type="GO" id="GO:0005524">
    <property type="term" value="F:ATP binding"/>
    <property type="evidence" value="ECO:0007669"/>
    <property type="project" value="UniProtKB-KW"/>
</dbReference>
<feature type="domain" description="ABC transporter" evidence="6">
    <location>
        <begin position="20"/>
        <end position="121"/>
    </location>
</feature>
<dbReference type="PANTHER" id="PTHR43776:SF7">
    <property type="entry name" value="D,D-DIPEPTIDE TRANSPORT ATP-BINDING PROTEIN DDPF-RELATED"/>
    <property type="match status" value="1"/>
</dbReference>
<protein>
    <submittedName>
        <fullName evidence="7">Glutathione ABC transporter ATP-binding protein</fullName>
    </submittedName>
</protein>
<dbReference type="AlphaFoldDB" id="A0A659SBM4"/>
<name>A0A659SBM4_SALET</name>
<evidence type="ECO:0000256" key="2">
    <source>
        <dbReference type="ARBA" id="ARBA00022448"/>
    </source>
</evidence>
<accession>A0A659SBM4</accession>
<keyword evidence="3" id="KW-0547">Nucleotide-binding</keyword>
<feature type="region of interest" description="Disordered" evidence="5">
    <location>
        <begin position="1"/>
        <end position="21"/>
    </location>
</feature>